<reference evidence="12 13" key="1">
    <citation type="submission" date="2019-11" db="EMBL/GenBank/DDBJ databases">
        <authorList>
            <person name="Zheng R.K."/>
            <person name="Sun C.M."/>
        </authorList>
    </citation>
    <scope>NUCLEOTIDE SEQUENCE [LARGE SCALE GENOMIC DNA]</scope>
    <source>
        <strain evidence="12 13">WC007</strain>
    </source>
</reference>
<evidence type="ECO:0000256" key="1">
    <source>
        <dbReference type="ARBA" id="ARBA00011654"/>
    </source>
</evidence>
<comment type="subunit">
    <text evidence="1">Homodimer; disulfide-linked, upon oxidation. 5 homodimers assemble to form a ring-like decamer.</text>
</comment>
<keyword evidence="5" id="KW-0049">Antioxidant</keyword>
<evidence type="ECO:0000256" key="6">
    <source>
        <dbReference type="ARBA" id="ARBA00023002"/>
    </source>
</evidence>
<evidence type="ECO:0000313" key="13">
    <source>
        <dbReference type="Proteomes" id="UP000428260"/>
    </source>
</evidence>
<dbReference type="CDD" id="cd03015">
    <property type="entry name" value="PRX_Typ2cys"/>
    <property type="match status" value="1"/>
</dbReference>
<evidence type="ECO:0000256" key="9">
    <source>
        <dbReference type="ARBA" id="ARBA00047572"/>
    </source>
</evidence>
<dbReference type="InterPro" id="IPR036249">
    <property type="entry name" value="Thioredoxin-like_sf"/>
</dbReference>
<evidence type="ECO:0000256" key="4">
    <source>
        <dbReference type="ARBA" id="ARBA00022559"/>
    </source>
</evidence>
<dbReference type="PANTHER" id="PTHR10681">
    <property type="entry name" value="THIOREDOXIN PEROXIDASE"/>
    <property type="match status" value="1"/>
</dbReference>
<evidence type="ECO:0000256" key="7">
    <source>
        <dbReference type="ARBA" id="ARBA00023284"/>
    </source>
</evidence>
<dbReference type="GO" id="GO:0008379">
    <property type="term" value="F:thioredoxin peroxidase activity"/>
    <property type="evidence" value="ECO:0007669"/>
    <property type="project" value="TreeGrafter"/>
</dbReference>
<dbReference type="Proteomes" id="UP000428260">
    <property type="component" value="Chromosome"/>
</dbReference>
<dbReference type="InterPro" id="IPR050217">
    <property type="entry name" value="Peroxiredoxin"/>
</dbReference>
<evidence type="ECO:0000313" key="12">
    <source>
        <dbReference type="EMBL" id="QGY45002.1"/>
    </source>
</evidence>
<evidence type="ECO:0000256" key="5">
    <source>
        <dbReference type="ARBA" id="ARBA00022862"/>
    </source>
</evidence>
<feature type="active site" description="Cysteine sulfenic acid (-SOH) intermediate; for peroxidase activity" evidence="10">
    <location>
        <position position="52"/>
    </location>
</feature>
<dbReference type="Pfam" id="PF00578">
    <property type="entry name" value="AhpC-TSA"/>
    <property type="match status" value="1"/>
</dbReference>
<dbReference type="InterPro" id="IPR024706">
    <property type="entry name" value="Peroxiredoxin_AhpC-typ"/>
</dbReference>
<sequence length="178" mass="20267">MLTVGDKFPEFEKQAVVSLEPGKEFKQISSENISNGKWTVFFWWPLDFTFVCPTEISAFNEQFDEFEKRNINLIGASIDSEFVHLAWRNNHPGLKNLRFPMLADTSKSLSEELGILEKENKIAYRATYIIDPEGTIQHVSVNGLNVGRNVKETLRLLDAFQLGELTPCDWVPGEATLN</sequence>
<proteinExistence type="predicted"/>
<organism evidence="12 13">
    <name type="scientific">Maribellus comscasis</name>
    <dbReference type="NCBI Taxonomy" id="2681766"/>
    <lineage>
        <taxon>Bacteria</taxon>
        <taxon>Pseudomonadati</taxon>
        <taxon>Bacteroidota</taxon>
        <taxon>Bacteroidia</taxon>
        <taxon>Marinilabiliales</taxon>
        <taxon>Prolixibacteraceae</taxon>
        <taxon>Maribellus</taxon>
    </lineage>
</organism>
<name>A0A6I6JXW8_9BACT</name>
<dbReference type="GO" id="GO:0102039">
    <property type="term" value="F:NADH-dependent peroxiredoxin activity"/>
    <property type="evidence" value="ECO:0007669"/>
    <property type="project" value="UniProtKB-EC"/>
</dbReference>
<accession>A0A6I6JXW8</accession>
<protein>
    <recommendedName>
        <fullName evidence="3">Alkyl hydroperoxide reductase C</fullName>
        <ecNumber evidence="2">1.11.1.26</ecNumber>
    </recommendedName>
    <alternativeName>
        <fullName evidence="8">Peroxiredoxin</fullName>
    </alternativeName>
</protein>
<dbReference type="PROSITE" id="PS51352">
    <property type="entry name" value="THIOREDOXIN_2"/>
    <property type="match status" value="1"/>
</dbReference>
<dbReference type="PANTHER" id="PTHR10681:SF121">
    <property type="entry name" value="ALKYL HYDROPEROXIDE REDUCTASE C"/>
    <property type="match status" value="1"/>
</dbReference>
<keyword evidence="6" id="KW-0560">Oxidoreductase</keyword>
<dbReference type="SUPFAM" id="SSF52833">
    <property type="entry name" value="Thioredoxin-like"/>
    <property type="match status" value="1"/>
</dbReference>
<dbReference type="GO" id="GO:0033554">
    <property type="term" value="P:cellular response to stress"/>
    <property type="evidence" value="ECO:0007669"/>
    <property type="project" value="TreeGrafter"/>
</dbReference>
<dbReference type="EMBL" id="CP046401">
    <property type="protein sequence ID" value="QGY45002.1"/>
    <property type="molecule type" value="Genomic_DNA"/>
</dbReference>
<evidence type="ECO:0000256" key="8">
    <source>
        <dbReference type="ARBA" id="ARBA00032077"/>
    </source>
</evidence>
<dbReference type="GO" id="GO:0045454">
    <property type="term" value="P:cell redox homeostasis"/>
    <property type="evidence" value="ECO:0007669"/>
    <property type="project" value="TreeGrafter"/>
</dbReference>
<dbReference type="InterPro" id="IPR013766">
    <property type="entry name" value="Thioredoxin_domain"/>
</dbReference>
<dbReference type="Gene3D" id="3.40.30.10">
    <property type="entry name" value="Glutaredoxin"/>
    <property type="match status" value="1"/>
</dbReference>
<comment type="catalytic activity">
    <reaction evidence="9">
        <text>a hydroperoxide + NADH + H(+) = an alcohol + NAD(+) + H2O</text>
        <dbReference type="Rhea" id="RHEA:62628"/>
        <dbReference type="ChEBI" id="CHEBI:15377"/>
        <dbReference type="ChEBI" id="CHEBI:15378"/>
        <dbReference type="ChEBI" id="CHEBI:30879"/>
        <dbReference type="ChEBI" id="CHEBI:35924"/>
        <dbReference type="ChEBI" id="CHEBI:57540"/>
        <dbReference type="ChEBI" id="CHEBI:57945"/>
        <dbReference type="EC" id="1.11.1.26"/>
    </reaction>
</comment>
<dbReference type="GO" id="GO:0042744">
    <property type="term" value="P:hydrogen peroxide catabolic process"/>
    <property type="evidence" value="ECO:0007669"/>
    <property type="project" value="TreeGrafter"/>
</dbReference>
<keyword evidence="13" id="KW-1185">Reference proteome</keyword>
<evidence type="ECO:0000259" key="11">
    <source>
        <dbReference type="PROSITE" id="PS51352"/>
    </source>
</evidence>
<evidence type="ECO:0000256" key="3">
    <source>
        <dbReference type="ARBA" id="ARBA00017462"/>
    </source>
</evidence>
<evidence type="ECO:0000256" key="2">
    <source>
        <dbReference type="ARBA" id="ARBA00013021"/>
    </source>
</evidence>
<dbReference type="KEGG" id="mcos:GM418_15370"/>
<dbReference type="GO" id="GO:0005829">
    <property type="term" value="C:cytosol"/>
    <property type="evidence" value="ECO:0007669"/>
    <property type="project" value="TreeGrafter"/>
</dbReference>
<evidence type="ECO:0000256" key="10">
    <source>
        <dbReference type="PIRSR" id="PIRSR000239-1"/>
    </source>
</evidence>
<dbReference type="PIRSF" id="PIRSF000239">
    <property type="entry name" value="AHPC"/>
    <property type="match status" value="1"/>
</dbReference>
<dbReference type="AlphaFoldDB" id="A0A6I6JXW8"/>
<feature type="domain" description="Thioredoxin" evidence="11">
    <location>
        <begin position="2"/>
        <end position="162"/>
    </location>
</feature>
<dbReference type="InterPro" id="IPR000866">
    <property type="entry name" value="AhpC/TSA"/>
</dbReference>
<keyword evidence="4" id="KW-0575">Peroxidase</keyword>
<dbReference type="RefSeq" id="WP_158867850.1">
    <property type="nucleotide sequence ID" value="NZ_CP046401.1"/>
</dbReference>
<dbReference type="EC" id="1.11.1.26" evidence="2"/>
<dbReference type="GO" id="GO:0006979">
    <property type="term" value="P:response to oxidative stress"/>
    <property type="evidence" value="ECO:0007669"/>
    <property type="project" value="TreeGrafter"/>
</dbReference>
<keyword evidence="7" id="KW-0676">Redox-active center</keyword>
<gene>
    <name evidence="12" type="ORF">GM418_15370</name>
</gene>